<dbReference type="PRINTS" id="PR00081">
    <property type="entry name" value="GDHRDH"/>
</dbReference>
<feature type="domain" description="Ketoreductase" evidence="3">
    <location>
        <begin position="11"/>
        <end position="187"/>
    </location>
</feature>
<dbReference type="SMART" id="SM00822">
    <property type="entry name" value="PKS_KR"/>
    <property type="match status" value="1"/>
</dbReference>
<reference evidence="5" key="1">
    <citation type="journal article" date="2019" name="Int. J. Syst. Evol. Microbiol.">
        <title>The Global Catalogue of Microorganisms (GCM) 10K type strain sequencing project: providing services to taxonomists for standard genome sequencing and annotation.</title>
        <authorList>
            <consortium name="The Broad Institute Genomics Platform"/>
            <consortium name="The Broad Institute Genome Sequencing Center for Infectious Disease"/>
            <person name="Wu L."/>
            <person name="Ma J."/>
        </authorList>
    </citation>
    <scope>NUCLEOTIDE SEQUENCE [LARGE SCALE GENOMIC DNA]</scope>
    <source>
        <strain evidence="5">JCM 17759</strain>
    </source>
</reference>
<dbReference type="CDD" id="cd05233">
    <property type="entry name" value="SDR_c"/>
    <property type="match status" value="1"/>
</dbReference>
<protein>
    <submittedName>
        <fullName evidence="4">SDR family oxidoreductase</fullName>
    </submittedName>
</protein>
<dbReference type="InterPro" id="IPR020904">
    <property type="entry name" value="Sc_DH/Rdtase_CS"/>
</dbReference>
<keyword evidence="2" id="KW-0560">Oxidoreductase</keyword>
<dbReference type="PROSITE" id="PS00061">
    <property type="entry name" value="ADH_SHORT"/>
    <property type="match status" value="1"/>
</dbReference>
<comment type="caution">
    <text evidence="4">The sequence shown here is derived from an EMBL/GenBank/DDBJ whole genome shotgun (WGS) entry which is preliminary data.</text>
</comment>
<sequence>MSNAVPERNERILLITGTSRGIGRHLAERFLSAGETVIGCSRSAATPDGLSPESLRRYSHHCLDVSDETAVRQLFHEIKQRHGRLDVLINNAGIASMNHSLLTPIETVRSVFETNVIGTFLFCQEAAKLMLANRTGRIINMASIATPLKLEGESAYAASKAAVVSLTEILSREFAKSGITVNAVGPSPIATDLIGGIPAKKLEQLVDRQAIKRLGTAEDVYNVIDFFIRPESDFVTGQVIYLGGV</sequence>
<evidence type="ECO:0000256" key="1">
    <source>
        <dbReference type="ARBA" id="ARBA00006484"/>
    </source>
</evidence>
<evidence type="ECO:0000259" key="3">
    <source>
        <dbReference type="SMART" id="SM00822"/>
    </source>
</evidence>
<evidence type="ECO:0000256" key="2">
    <source>
        <dbReference type="ARBA" id="ARBA00023002"/>
    </source>
</evidence>
<dbReference type="InterPro" id="IPR002347">
    <property type="entry name" value="SDR_fam"/>
</dbReference>
<dbReference type="PANTHER" id="PTHR42760">
    <property type="entry name" value="SHORT-CHAIN DEHYDROGENASES/REDUCTASES FAMILY MEMBER"/>
    <property type="match status" value="1"/>
</dbReference>
<dbReference type="Pfam" id="PF13561">
    <property type="entry name" value="adh_short_C2"/>
    <property type="match status" value="1"/>
</dbReference>
<proteinExistence type="inferred from homology"/>
<keyword evidence="5" id="KW-1185">Reference proteome</keyword>
<dbReference type="SUPFAM" id="SSF51735">
    <property type="entry name" value="NAD(P)-binding Rossmann-fold domains"/>
    <property type="match status" value="1"/>
</dbReference>
<evidence type="ECO:0000313" key="4">
    <source>
        <dbReference type="EMBL" id="GAA4458633.1"/>
    </source>
</evidence>
<dbReference type="InterPro" id="IPR057326">
    <property type="entry name" value="KR_dom"/>
</dbReference>
<dbReference type="PRINTS" id="PR00080">
    <property type="entry name" value="SDRFAMILY"/>
</dbReference>
<accession>A0ABP8N3A4</accession>
<dbReference type="Gene3D" id="3.40.50.720">
    <property type="entry name" value="NAD(P)-binding Rossmann-like Domain"/>
    <property type="match status" value="1"/>
</dbReference>
<dbReference type="PANTHER" id="PTHR42760:SF133">
    <property type="entry name" value="3-OXOACYL-[ACYL-CARRIER-PROTEIN] REDUCTASE"/>
    <property type="match status" value="1"/>
</dbReference>
<dbReference type="InterPro" id="IPR036291">
    <property type="entry name" value="NAD(P)-bd_dom_sf"/>
</dbReference>
<organism evidence="4 5">
    <name type="scientific">Novipirellula rosea</name>
    <dbReference type="NCBI Taxonomy" id="1031540"/>
    <lineage>
        <taxon>Bacteria</taxon>
        <taxon>Pseudomonadati</taxon>
        <taxon>Planctomycetota</taxon>
        <taxon>Planctomycetia</taxon>
        <taxon>Pirellulales</taxon>
        <taxon>Pirellulaceae</taxon>
        <taxon>Novipirellula</taxon>
    </lineage>
</organism>
<comment type="similarity">
    <text evidence="1">Belongs to the short-chain dehydrogenases/reductases (SDR) family.</text>
</comment>
<dbReference type="EMBL" id="BAABGA010000046">
    <property type="protein sequence ID" value="GAA4458633.1"/>
    <property type="molecule type" value="Genomic_DNA"/>
</dbReference>
<dbReference type="Proteomes" id="UP001500840">
    <property type="component" value="Unassembled WGS sequence"/>
</dbReference>
<gene>
    <name evidence="4" type="ORF">GCM10023156_37080</name>
</gene>
<dbReference type="RefSeq" id="WP_345324399.1">
    <property type="nucleotide sequence ID" value="NZ_BAABGA010000046.1"/>
</dbReference>
<evidence type="ECO:0000313" key="5">
    <source>
        <dbReference type="Proteomes" id="UP001500840"/>
    </source>
</evidence>
<name>A0ABP8N3A4_9BACT</name>